<dbReference type="InterPro" id="IPR013785">
    <property type="entry name" value="Aldolase_TIM"/>
</dbReference>
<dbReference type="InterPro" id="IPR000262">
    <property type="entry name" value="FMN-dep_DH"/>
</dbReference>
<evidence type="ECO:0008006" key="8">
    <source>
        <dbReference type="Google" id="ProtNLM"/>
    </source>
</evidence>
<dbReference type="Gene3D" id="3.10.120.10">
    <property type="entry name" value="Cytochrome b5-like heme/steroid binding domain"/>
    <property type="match status" value="1"/>
</dbReference>
<comment type="cofactor">
    <cofactor evidence="1">
        <name>FMN</name>
        <dbReference type="ChEBI" id="CHEBI:58210"/>
    </cofactor>
</comment>
<dbReference type="PROSITE" id="PS51349">
    <property type="entry name" value="FMN_HYDROXY_ACID_DH_2"/>
    <property type="match status" value="1"/>
</dbReference>
<dbReference type="GO" id="GO:0004460">
    <property type="term" value="F:L-lactate dehydrogenase (cytochrome) activity"/>
    <property type="evidence" value="ECO:0007669"/>
    <property type="project" value="TreeGrafter"/>
</dbReference>
<dbReference type="SUPFAM" id="SSF51395">
    <property type="entry name" value="FMN-linked oxidoreductases"/>
    <property type="match status" value="1"/>
</dbReference>
<dbReference type="PANTHER" id="PTHR10578:SF101">
    <property type="entry name" value="L-LACTATE DEHYDROGENASE (CYTOCHROME B2)"/>
    <property type="match status" value="1"/>
</dbReference>
<dbReference type="PANTHER" id="PTHR10578">
    <property type="entry name" value="S -2-HYDROXY-ACID OXIDASE-RELATED"/>
    <property type="match status" value="1"/>
</dbReference>
<dbReference type="GeneID" id="43589959"/>
<evidence type="ECO:0000313" key="6">
    <source>
        <dbReference type="EMBL" id="WWD22914.1"/>
    </source>
</evidence>
<dbReference type="EMBL" id="CP144064">
    <property type="protein sequence ID" value="WWD22914.1"/>
    <property type="molecule type" value="Genomic_DNA"/>
</dbReference>
<dbReference type="Pfam" id="PF01070">
    <property type="entry name" value="FMN_dh"/>
    <property type="match status" value="1"/>
</dbReference>
<dbReference type="SMART" id="SM01117">
    <property type="entry name" value="Cyt-b5"/>
    <property type="match status" value="1"/>
</dbReference>
<dbReference type="RefSeq" id="XP_031859814.2">
    <property type="nucleotide sequence ID" value="XM_032005807.2"/>
</dbReference>
<dbReference type="KEGG" id="ksn:43589959"/>
<evidence type="ECO:0000259" key="5">
    <source>
        <dbReference type="PROSITE" id="PS51349"/>
    </source>
</evidence>
<proteinExistence type="predicted"/>
<protein>
    <recommendedName>
        <fullName evidence="8">Cytochrome b2, mitochondrial</fullName>
    </recommendedName>
</protein>
<dbReference type="InterPro" id="IPR036400">
    <property type="entry name" value="Cyt_B5-like_heme/steroid_sf"/>
</dbReference>
<dbReference type="AlphaFoldDB" id="A0AAJ8LUB8"/>
<accession>A0AAJ8LUB8</accession>
<dbReference type="PROSITE" id="PS00557">
    <property type="entry name" value="FMN_HYDROXY_ACID_DH_1"/>
    <property type="match status" value="1"/>
</dbReference>
<dbReference type="Proteomes" id="UP000322225">
    <property type="component" value="Chromosome 14"/>
</dbReference>
<feature type="region of interest" description="Disordered" evidence="3">
    <location>
        <begin position="102"/>
        <end position="126"/>
    </location>
</feature>
<dbReference type="Pfam" id="PF00173">
    <property type="entry name" value="Cyt-b5"/>
    <property type="match status" value="1"/>
</dbReference>
<evidence type="ECO:0000256" key="2">
    <source>
        <dbReference type="ARBA" id="ARBA00023002"/>
    </source>
</evidence>
<feature type="domain" description="Cytochrome b5 heme-binding" evidence="4">
    <location>
        <begin position="123"/>
        <end position="200"/>
    </location>
</feature>
<dbReference type="InterPro" id="IPR037396">
    <property type="entry name" value="FMN_HAD"/>
</dbReference>
<feature type="region of interest" description="Disordered" evidence="3">
    <location>
        <begin position="395"/>
        <end position="418"/>
    </location>
</feature>
<gene>
    <name evidence="6" type="ORF">CI109_107409</name>
</gene>
<sequence>MSGTYGSVWSIAFAYTDTMSSRTVALLNRTARSATVNGSCLSGPRVPLGGRVRWTSNQSRVDRNITGPQKNSNSLIVASVAAASLVTLLSFTTWPTLHADSEISKKTHQQESASSTKKTTTEPGRISAEELADHKSLKSLWVAVDGDVWDVTDFANQHPGGTEILVQHAGRDVTRIFKAIHPTHTVEKNLTSEQLVGRLDDSAIKTFASTYTDEEKKIGMARAKLFGVDSVVSLDDFERYAKDLLIPAAWYYYSTGADGEHSLFDNADAYNRVHFRPRVMRNVTDPDLRTKILGVESTLPFYVSPTARNGLGQPLGEIAVTRGAGATGILQVLSHYASRSLEEVISETKEGQKVGWQIYTSMDREKSAREIREAYRLGAQSIWVTVDTAILGKREKERRAQAERTPAAHGKPLSPPLPKNAYAHDTGLTWKDIDWIKSLAPGLPIVIKGVGAWEDVVLAQKYGADAVVLSNHGGRQLDYANPPLKTLHDLNVHSPSSIHQPDFQIFVDGGIRHGTDILKALCLGANAVGLGRPFIYAATGWGSDGVERAVQILKEELEIGMILLGVTRLDQLGPEYVDVSKL</sequence>
<dbReference type="InterPro" id="IPR001199">
    <property type="entry name" value="Cyt_B5-like_heme/steroid-bd"/>
</dbReference>
<dbReference type="PRINTS" id="PR00363">
    <property type="entry name" value="CYTOCHROMEB5"/>
</dbReference>
<reference evidence="6" key="1">
    <citation type="submission" date="2017-08" db="EMBL/GenBank/DDBJ databases">
        <authorList>
            <person name="Cuomo C."/>
            <person name="Billmyre B."/>
            <person name="Heitman J."/>
        </authorList>
    </citation>
    <scope>NUCLEOTIDE SEQUENCE</scope>
    <source>
        <strain evidence="6">CBS 12478</strain>
    </source>
</reference>
<name>A0AAJ8LUB8_9TREE</name>
<dbReference type="GO" id="GO:0006089">
    <property type="term" value="P:lactate metabolic process"/>
    <property type="evidence" value="ECO:0007669"/>
    <property type="project" value="TreeGrafter"/>
</dbReference>
<keyword evidence="7" id="KW-1185">Reference proteome</keyword>
<dbReference type="SUPFAM" id="SSF55856">
    <property type="entry name" value="Cytochrome b5-like heme/steroid binding domain"/>
    <property type="match status" value="1"/>
</dbReference>
<evidence type="ECO:0000256" key="1">
    <source>
        <dbReference type="ARBA" id="ARBA00001917"/>
    </source>
</evidence>
<organism evidence="6 7">
    <name type="scientific">Kwoniella shandongensis</name>
    <dbReference type="NCBI Taxonomy" id="1734106"/>
    <lineage>
        <taxon>Eukaryota</taxon>
        <taxon>Fungi</taxon>
        <taxon>Dikarya</taxon>
        <taxon>Basidiomycota</taxon>
        <taxon>Agaricomycotina</taxon>
        <taxon>Tremellomycetes</taxon>
        <taxon>Tremellales</taxon>
        <taxon>Cryptococcaceae</taxon>
        <taxon>Kwoniella</taxon>
    </lineage>
</organism>
<evidence type="ECO:0000256" key="3">
    <source>
        <dbReference type="SAM" id="MobiDB-lite"/>
    </source>
</evidence>
<reference evidence="6" key="2">
    <citation type="submission" date="2024-01" db="EMBL/GenBank/DDBJ databases">
        <title>Comparative genomics of Cryptococcus and Kwoniella reveals pathogenesis evolution and contrasting modes of karyotype evolution via chromosome fusion or intercentromeric recombination.</title>
        <authorList>
            <person name="Coelho M.A."/>
            <person name="David-Palma M."/>
            <person name="Shea T."/>
            <person name="Bowers K."/>
            <person name="McGinley-Smith S."/>
            <person name="Mohammad A.W."/>
            <person name="Gnirke A."/>
            <person name="Yurkov A.M."/>
            <person name="Nowrousian M."/>
            <person name="Sun S."/>
            <person name="Cuomo C.A."/>
            <person name="Heitman J."/>
        </authorList>
    </citation>
    <scope>NUCLEOTIDE SEQUENCE</scope>
    <source>
        <strain evidence="6">CBS 12478</strain>
    </source>
</reference>
<dbReference type="Gene3D" id="3.20.20.70">
    <property type="entry name" value="Aldolase class I"/>
    <property type="match status" value="1"/>
</dbReference>
<evidence type="ECO:0000313" key="7">
    <source>
        <dbReference type="Proteomes" id="UP000322225"/>
    </source>
</evidence>
<evidence type="ECO:0000259" key="4">
    <source>
        <dbReference type="PROSITE" id="PS50255"/>
    </source>
</evidence>
<feature type="domain" description="FMN hydroxy acid dehydrogenase" evidence="5">
    <location>
        <begin position="226"/>
        <end position="582"/>
    </location>
</feature>
<dbReference type="PROSITE" id="PS50255">
    <property type="entry name" value="CYTOCHROME_B5_2"/>
    <property type="match status" value="1"/>
</dbReference>
<keyword evidence="2" id="KW-0560">Oxidoreductase</keyword>
<dbReference type="InterPro" id="IPR008259">
    <property type="entry name" value="FMN_hydac_DH_AS"/>
</dbReference>